<dbReference type="EMBL" id="JBHTAX010000001">
    <property type="protein sequence ID" value="MFC7190786.1"/>
    <property type="molecule type" value="Genomic_DNA"/>
</dbReference>
<accession>A0ABD5YU82</accession>
<sequence length="178" mass="19564">METEGTFCITHAEEDSAVLKNVESGQVHTLSENPGVETGDVLTGTITTEPPLDVTWTLISVDERRSITLEQSDELPTTRERTLASQQEVGDITREERAGDGEIHVITVPHEDEDTSDESSTNEASEQNENEEMNKIDQIIQDVLDDDATLVRAARLGATRVEVRSDADTGVVSVRYLP</sequence>
<evidence type="ECO:0000256" key="1">
    <source>
        <dbReference type="SAM" id="MobiDB-lite"/>
    </source>
</evidence>
<feature type="region of interest" description="Disordered" evidence="1">
    <location>
        <begin position="70"/>
        <end position="137"/>
    </location>
</feature>
<comment type="caution">
    <text evidence="2">The sequence shown here is derived from an EMBL/GenBank/DDBJ whole genome shotgun (WGS) entry which is preliminary data.</text>
</comment>
<feature type="compositionally biased region" description="Basic and acidic residues" evidence="1">
    <location>
        <begin position="91"/>
        <end position="103"/>
    </location>
</feature>
<gene>
    <name evidence="2" type="ORF">ACFQL7_13715</name>
</gene>
<evidence type="ECO:0000313" key="2">
    <source>
        <dbReference type="EMBL" id="MFC7190786.1"/>
    </source>
</evidence>
<dbReference type="Proteomes" id="UP001596417">
    <property type="component" value="Unassembled WGS sequence"/>
</dbReference>
<proteinExistence type="predicted"/>
<keyword evidence="3" id="KW-1185">Reference proteome</keyword>
<organism evidence="2 3">
    <name type="scientific">Halocatena marina</name>
    <dbReference type="NCBI Taxonomy" id="2934937"/>
    <lineage>
        <taxon>Archaea</taxon>
        <taxon>Methanobacteriati</taxon>
        <taxon>Methanobacteriota</taxon>
        <taxon>Stenosarchaea group</taxon>
        <taxon>Halobacteria</taxon>
        <taxon>Halobacteriales</taxon>
        <taxon>Natronomonadaceae</taxon>
        <taxon>Halocatena</taxon>
    </lineage>
</organism>
<dbReference type="RefSeq" id="WP_248908205.1">
    <property type="nucleotide sequence ID" value="NZ_CP109979.1"/>
</dbReference>
<dbReference type="AlphaFoldDB" id="A0ABD5YU82"/>
<reference evidence="2 3" key="1">
    <citation type="journal article" date="2019" name="Int. J. Syst. Evol. Microbiol.">
        <title>The Global Catalogue of Microorganisms (GCM) 10K type strain sequencing project: providing services to taxonomists for standard genome sequencing and annotation.</title>
        <authorList>
            <consortium name="The Broad Institute Genomics Platform"/>
            <consortium name="The Broad Institute Genome Sequencing Center for Infectious Disease"/>
            <person name="Wu L."/>
            <person name="Ma J."/>
        </authorList>
    </citation>
    <scope>NUCLEOTIDE SEQUENCE [LARGE SCALE GENOMIC DNA]</scope>
    <source>
        <strain evidence="2 3">RDMS1</strain>
    </source>
</reference>
<dbReference type="Pfam" id="PF19129">
    <property type="entry name" value="DUF5812"/>
    <property type="match status" value="2"/>
</dbReference>
<evidence type="ECO:0000313" key="3">
    <source>
        <dbReference type="Proteomes" id="UP001596417"/>
    </source>
</evidence>
<dbReference type="InterPro" id="IPR043850">
    <property type="entry name" value="DUF5812"/>
</dbReference>
<protein>
    <submittedName>
        <fullName evidence="2">DUF5812 family protein</fullName>
    </submittedName>
</protein>
<dbReference type="GeneID" id="76200440"/>
<name>A0ABD5YU82_9EURY</name>